<evidence type="ECO:0000313" key="3">
    <source>
        <dbReference type="Proteomes" id="UP000189739"/>
    </source>
</evidence>
<proteinExistence type="predicted"/>
<dbReference type="Pfam" id="PF06445">
    <property type="entry name" value="GyrI-like"/>
    <property type="match status" value="1"/>
</dbReference>
<name>A0A1S9PE04_9SPHI</name>
<organism evidence="2 3">
    <name type="scientific">Mucilaginibacter pedocola</name>
    <dbReference type="NCBI Taxonomy" id="1792845"/>
    <lineage>
        <taxon>Bacteria</taxon>
        <taxon>Pseudomonadati</taxon>
        <taxon>Bacteroidota</taxon>
        <taxon>Sphingobacteriia</taxon>
        <taxon>Sphingobacteriales</taxon>
        <taxon>Sphingobacteriaceae</taxon>
        <taxon>Mucilaginibacter</taxon>
    </lineage>
</organism>
<comment type="caution">
    <text evidence="2">The sequence shown here is derived from an EMBL/GenBank/DDBJ whole genome shotgun (WGS) entry which is preliminary data.</text>
</comment>
<dbReference type="AlphaFoldDB" id="A0A1S9PE04"/>
<accession>A0A1S9PE04</accession>
<dbReference type="SUPFAM" id="SSF55136">
    <property type="entry name" value="Probable bacterial effector-binding domain"/>
    <property type="match status" value="1"/>
</dbReference>
<gene>
    <name evidence="2" type="ORF">BC343_29450</name>
</gene>
<dbReference type="InterPro" id="IPR011256">
    <property type="entry name" value="Reg_factor_effector_dom_sf"/>
</dbReference>
<protein>
    <recommendedName>
        <fullName evidence="1">AraC effector-binding domain-containing protein</fullName>
    </recommendedName>
</protein>
<dbReference type="RefSeq" id="WP_078348945.1">
    <property type="nucleotide sequence ID" value="NZ_MBTF01000016.1"/>
</dbReference>
<dbReference type="Gene3D" id="3.20.80.10">
    <property type="entry name" value="Regulatory factor, effector binding domain"/>
    <property type="match status" value="1"/>
</dbReference>
<dbReference type="EMBL" id="MBTF01000016">
    <property type="protein sequence ID" value="OOQ59149.1"/>
    <property type="molecule type" value="Genomic_DNA"/>
</dbReference>
<dbReference type="STRING" id="1792845.BC343_29450"/>
<evidence type="ECO:0000313" key="2">
    <source>
        <dbReference type="EMBL" id="OOQ59149.1"/>
    </source>
</evidence>
<dbReference type="InterPro" id="IPR029442">
    <property type="entry name" value="GyrI-like"/>
</dbReference>
<evidence type="ECO:0000259" key="1">
    <source>
        <dbReference type="SMART" id="SM00871"/>
    </source>
</evidence>
<reference evidence="2 3" key="1">
    <citation type="submission" date="2016-07" db="EMBL/GenBank/DDBJ databases">
        <title>Genomic analysis of zinc-resistant bacterium Mucilaginibacter pedocola TBZ30.</title>
        <authorList>
            <person name="Huang J."/>
            <person name="Tang J."/>
        </authorList>
    </citation>
    <scope>NUCLEOTIDE SEQUENCE [LARGE SCALE GENOMIC DNA]</scope>
    <source>
        <strain evidence="2 3">TBZ30</strain>
    </source>
</reference>
<sequence>MLSTPVITNYPERPYVAIEKSVKQPDIGNELPPLHGKLYQWLAAKGLSSTEPPFFRYLAYNNGELLVRVGLSTTEKLESDGEVIADAFPAGNYAELIHAGNYNGLMHAHMALESWVKDNGYREQLSPSTNGCTWGGRTEFYLNDCTELPNPADWQTKVSFLLAEH</sequence>
<keyword evidence="3" id="KW-1185">Reference proteome</keyword>
<dbReference type="InterPro" id="IPR010499">
    <property type="entry name" value="AraC_E-bd"/>
</dbReference>
<dbReference type="SMART" id="SM00871">
    <property type="entry name" value="AraC_E_bind"/>
    <property type="match status" value="1"/>
</dbReference>
<dbReference type="Proteomes" id="UP000189739">
    <property type="component" value="Unassembled WGS sequence"/>
</dbReference>
<dbReference type="OrthoDB" id="9807923at2"/>
<feature type="domain" description="AraC effector-binding" evidence="1">
    <location>
        <begin position="3"/>
        <end position="163"/>
    </location>
</feature>